<proteinExistence type="predicted"/>
<evidence type="ECO:0000256" key="4">
    <source>
        <dbReference type="SAM" id="MobiDB-lite"/>
    </source>
</evidence>
<feature type="compositionally biased region" description="Acidic residues" evidence="4">
    <location>
        <begin position="71"/>
        <end position="84"/>
    </location>
</feature>
<dbReference type="InterPro" id="IPR015943">
    <property type="entry name" value="WD40/YVTN_repeat-like_dom_sf"/>
</dbReference>
<dbReference type="PROSITE" id="PS50082">
    <property type="entry name" value="WD_REPEATS_2"/>
    <property type="match status" value="1"/>
</dbReference>
<feature type="region of interest" description="Disordered" evidence="4">
    <location>
        <begin position="1"/>
        <end position="39"/>
    </location>
</feature>
<dbReference type="PROSITE" id="PS00678">
    <property type="entry name" value="WD_REPEATS_1"/>
    <property type="match status" value="1"/>
</dbReference>
<dbReference type="Proteomes" id="UP001056012">
    <property type="component" value="Chromosome 3"/>
</dbReference>
<evidence type="ECO:0000256" key="1">
    <source>
        <dbReference type="ARBA" id="ARBA00022574"/>
    </source>
</evidence>
<dbReference type="PANTHER" id="PTHR43991">
    <property type="entry name" value="WD REPEAT PROTEIN (AFU_ORTHOLOGUE AFUA_8G05640)-RELATED"/>
    <property type="match status" value="1"/>
</dbReference>
<accession>A0A9Q8Z612</accession>
<name>A0A9Q8Z612_CURCL</name>
<evidence type="ECO:0000313" key="5">
    <source>
        <dbReference type="EMBL" id="USP76992.1"/>
    </source>
</evidence>
<dbReference type="PROSITE" id="PS50294">
    <property type="entry name" value="WD_REPEATS_REGION"/>
    <property type="match status" value="1"/>
</dbReference>
<keyword evidence="2" id="KW-0677">Repeat</keyword>
<dbReference type="InterPro" id="IPR001680">
    <property type="entry name" value="WD40_rpt"/>
</dbReference>
<dbReference type="Gene3D" id="2.130.10.10">
    <property type="entry name" value="YVTN repeat-like/Quinoprotein amine dehydrogenase"/>
    <property type="match status" value="2"/>
</dbReference>
<dbReference type="PANTHER" id="PTHR43991:SF12">
    <property type="entry name" value="WD REPEAT PROTEIN (AFU_ORTHOLOGUE AFUA_8G05640)"/>
    <property type="match status" value="1"/>
</dbReference>
<dbReference type="InterPro" id="IPR036322">
    <property type="entry name" value="WD40_repeat_dom_sf"/>
</dbReference>
<evidence type="ECO:0000313" key="6">
    <source>
        <dbReference type="Proteomes" id="UP001056012"/>
    </source>
</evidence>
<feature type="repeat" description="WD" evidence="3">
    <location>
        <begin position="478"/>
        <end position="513"/>
    </location>
</feature>
<dbReference type="AlphaFoldDB" id="A0A9Q8Z612"/>
<gene>
    <name evidence="5" type="ORF">yc1106_04266</name>
</gene>
<sequence>MASTHAHDDWTAPHFTTTDATTPPHAHPAPGDCPHSPDALAAAVTLATLSDNSSLTGHADHADDVATAGEDAQDDDDDDDDDESGGISLADYQQFMEEAMPFQSHETGGLGQEQDPEDMAVDMHMQDFISQAHPAYVAYHPFDIFDASSTPHHTSATHVPVPPVFMNHLSSGDPALEPPPTLNEPHLSIQDKGAFCPITSYFHHYFNPDKAIVPGLDLIHVPKAITQNDLRCDRFDFQGIDWEVRKTMRSAVRKARFEFESAKLSPGLKQVRKSIAPTPNTDAFFKFARINTAPRIFVPHFQLRNVLTVTSRNDIYYAYGHRVYRTDAEGTPADVIVDLSKRIALDGSVTTIASQDNVLVAGAFEGEYSITDLSSTYGSPCTFGRTTDFSTDTKSRIVNHMHLFSSRQTYSPQAALCSNDHHLRILDCATNTFTNTFVYSAAVNCSATSPNGRMRVVVGDFQETLITNAETGQAFETLNTHADDAFACAWADDGIHVATAAQDSTIVVWDARSWRDPLAVMKSELAVPRSLHFSPLGSGPRVLVAAEADDYVNVINAQTWDSKQVFDFFGPIGGAAFTPDGQSLFVANGEKRFGGIIELERAGWADRTARRKSLDHAVWDDITTDWVDDDALLRTGGGRATAGEVARRRRNVDLSSVVV</sequence>
<dbReference type="InterPro" id="IPR019775">
    <property type="entry name" value="WD40_repeat_CS"/>
</dbReference>
<keyword evidence="6" id="KW-1185">Reference proteome</keyword>
<organism evidence="5 6">
    <name type="scientific">Curvularia clavata</name>
    <dbReference type="NCBI Taxonomy" id="95742"/>
    <lineage>
        <taxon>Eukaryota</taxon>
        <taxon>Fungi</taxon>
        <taxon>Dikarya</taxon>
        <taxon>Ascomycota</taxon>
        <taxon>Pezizomycotina</taxon>
        <taxon>Dothideomycetes</taxon>
        <taxon>Pleosporomycetidae</taxon>
        <taxon>Pleosporales</taxon>
        <taxon>Pleosporineae</taxon>
        <taxon>Pleosporaceae</taxon>
        <taxon>Curvularia</taxon>
    </lineage>
</organism>
<dbReference type="EMBL" id="CP089276">
    <property type="protein sequence ID" value="USP76992.1"/>
    <property type="molecule type" value="Genomic_DNA"/>
</dbReference>
<feature type="compositionally biased region" description="Basic and acidic residues" evidence="4">
    <location>
        <begin position="1"/>
        <end position="11"/>
    </location>
</feature>
<keyword evidence="1 3" id="KW-0853">WD repeat</keyword>
<dbReference type="SUPFAM" id="SSF50978">
    <property type="entry name" value="WD40 repeat-like"/>
    <property type="match status" value="1"/>
</dbReference>
<dbReference type="Pfam" id="PF00400">
    <property type="entry name" value="WD40"/>
    <property type="match status" value="1"/>
</dbReference>
<protein>
    <recommendedName>
        <fullName evidence="7">WD40 repeat-like protein</fullName>
    </recommendedName>
</protein>
<evidence type="ECO:0000256" key="2">
    <source>
        <dbReference type="ARBA" id="ARBA00022737"/>
    </source>
</evidence>
<feature type="region of interest" description="Disordered" evidence="4">
    <location>
        <begin position="68"/>
        <end position="87"/>
    </location>
</feature>
<evidence type="ECO:0008006" key="7">
    <source>
        <dbReference type="Google" id="ProtNLM"/>
    </source>
</evidence>
<dbReference type="VEuPathDB" id="FungiDB:yc1106_04266"/>
<reference evidence="5" key="1">
    <citation type="submission" date="2021-12" db="EMBL/GenBank/DDBJ databases">
        <title>Curvularia clavata genome.</title>
        <authorList>
            <person name="Cao Y."/>
        </authorList>
    </citation>
    <scope>NUCLEOTIDE SEQUENCE</scope>
    <source>
        <strain evidence="5">Yc1106</strain>
    </source>
</reference>
<dbReference type="SMART" id="SM00320">
    <property type="entry name" value="WD40"/>
    <property type="match status" value="2"/>
</dbReference>
<dbReference type="OrthoDB" id="20669at2759"/>
<evidence type="ECO:0000256" key="3">
    <source>
        <dbReference type="PROSITE-ProRule" id="PRU00221"/>
    </source>
</evidence>
<feature type="compositionally biased region" description="Low complexity" evidence="4">
    <location>
        <begin position="12"/>
        <end position="30"/>
    </location>
</feature>